<name>A0AAW0YWJ9_9TREE</name>
<feature type="transmembrane region" description="Helical" evidence="5">
    <location>
        <begin position="155"/>
        <end position="174"/>
    </location>
</feature>
<evidence type="ECO:0000256" key="5">
    <source>
        <dbReference type="SAM" id="Phobius"/>
    </source>
</evidence>
<evidence type="ECO:0000256" key="1">
    <source>
        <dbReference type="ARBA" id="ARBA00004127"/>
    </source>
</evidence>
<accession>A0AAW0YWJ9</accession>
<comment type="subcellular location">
    <subcellularLocation>
        <location evidence="1">Endomembrane system</location>
        <topology evidence="1">Multi-pass membrane protein</topology>
    </subcellularLocation>
</comment>
<dbReference type="PANTHER" id="PTHR21324">
    <property type="entry name" value="FASTING-INDUCIBLE INTEGRAL MEMBRANE PROTEIN TM6P1-RELATED"/>
    <property type="match status" value="1"/>
</dbReference>
<evidence type="ECO:0000256" key="2">
    <source>
        <dbReference type="ARBA" id="ARBA00022692"/>
    </source>
</evidence>
<dbReference type="GeneID" id="92182002"/>
<dbReference type="AlphaFoldDB" id="A0AAW0YWJ9"/>
<dbReference type="RefSeq" id="XP_066801300.1">
    <property type="nucleotide sequence ID" value="XM_066947841.1"/>
</dbReference>
<dbReference type="InterPro" id="IPR019402">
    <property type="entry name" value="CWH43_N"/>
</dbReference>
<gene>
    <name evidence="7" type="ORF">IAR55_004744</name>
</gene>
<sequence length="314" mass="35423">MAKSKETGSSVSLSSRIPSALKNKNRFYRIFYGSYVLLPLLAILVWCLGLLLLMILWVRAGSPRYTSTEQDVPFISDLGAAHEALFLTICCLVDVFYFFSVCVIKWFRQRGRLPENTSRKERVCSWLAIIFCFIGCAGLFMLAKWNDRTYSKVHWIGTVVFILGVGFSAVAQTLEVWFMRKEHPDRQHLQRNSYFKLACVAGDIIIAIAFGSLYAYCDGSTAPIHGHTYSQCDKMTSNASYLEWTIAFGLNAYFFTLAMDLWPSGKSSPRYLAKVQQWERMNSTTSPASGTEIGAEAGADFTRRGNVTKFAEQI</sequence>
<evidence type="ECO:0000256" key="3">
    <source>
        <dbReference type="ARBA" id="ARBA00022989"/>
    </source>
</evidence>
<dbReference type="GO" id="GO:0012505">
    <property type="term" value="C:endomembrane system"/>
    <property type="evidence" value="ECO:0007669"/>
    <property type="project" value="UniProtKB-SubCell"/>
</dbReference>
<dbReference type="KEGG" id="kne:92182002"/>
<evidence type="ECO:0000313" key="7">
    <source>
        <dbReference type="EMBL" id="KAK8849412.1"/>
    </source>
</evidence>
<dbReference type="GO" id="GO:0005886">
    <property type="term" value="C:plasma membrane"/>
    <property type="evidence" value="ECO:0007669"/>
    <property type="project" value="TreeGrafter"/>
</dbReference>
<keyword evidence="8" id="KW-1185">Reference proteome</keyword>
<dbReference type="InterPro" id="IPR050911">
    <property type="entry name" value="DRAM/TMEM150_Autophagy_Mod"/>
</dbReference>
<keyword evidence="2 5" id="KW-0812">Transmembrane</keyword>
<evidence type="ECO:0000256" key="4">
    <source>
        <dbReference type="ARBA" id="ARBA00023136"/>
    </source>
</evidence>
<proteinExistence type="predicted"/>
<feature type="transmembrane region" description="Helical" evidence="5">
    <location>
        <begin position="124"/>
        <end position="143"/>
    </location>
</feature>
<dbReference type="PANTHER" id="PTHR21324:SF2">
    <property type="entry name" value="EG:22E5.9 PROTEIN"/>
    <property type="match status" value="1"/>
</dbReference>
<evidence type="ECO:0000259" key="6">
    <source>
        <dbReference type="Pfam" id="PF10277"/>
    </source>
</evidence>
<keyword evidence="3 5" id="KW-1133">Transmembrane helix</keyword>
<comment type="caution">
    <text evidence="7">The sequence shown here is derived from an EMBL/GenBank/DDBJ whole genome shotgun (WGS) entry which is preliminary data.</text>
</comment>
<feature type="transmembrane region" description="Helical" evidence="5">
    <location>
        <begin position="30"/>
        <end position="58"/>
    </location>
</feature>
<dbReference type="Gene3D" id="1.20.1250.20">
    <property type="entry name" value="MFS general substrate transporter like domains"/>
    <property type="match status" value="1"/>
</dbReference>
<reference evidence="7 8" key="1">
    <citation type="journal article" date="2024" name="bioRxiv">
        <title>Comparative genomics of Cryptococcus and Kwoniella reveals pathogenesis evolution and contrasting karyotype dynamics via intercentromeric recombination or chromosome fusion.</title>
        <authorList>
            <person name="Coelho M.A."/>
            <person name="David-Palma M."/>
            <person name="Shea T."/>
            <person name="Bowers K."/>
            <person name="McGinley-Smith S."/>
            <person name="Mohammad A.W."/>
            <person name="Gnirke A."/>
            <person name="Yurkov A.M."/>
            <person name="Nowrousian M."/>
            <person name="Sun S."/>
            <person name="Cuomo C.A."/>
            <person name="Heitman J."/>
        </authorList>
    </citation>
    <scope>NUCLEOTIDE SEQUENCE [LARGE SCALE GENOMIC DNA]</scope>
    <source>
        <strain evidence="7 8">CBS 13917</strain>
    </source>
</reference>
<dbReference type="InterPro" id="IPR036259">
    <property type="entry name" value="MFS_trans_sf"/>
</dbReference>
<feature type="transmembrane region" description="Helical" evidence="5">
    <location>
        <begin position="194"/>
        <end position="216"/>
    </location>
</feature>
<dbReference type="Pfam" id="PF10277">
    <property type="entry name" value="Frag1"/>
    <property type="match status" value="1"/>
</dbReference>
<feature type="domain" description="CWH43-like N-terminal" evidence="6">
    <location>
        <begin position="35"/>
        <end position="263"/>
    </location>
</feature>
<feature type="transmembrane region" description="Helical" evidence="5">
    <location>
        <begin position="84"/>
        <end position="104"/>
    </location>
</feature>
<dbReference type="EMBL" id="JBCAWK010000009">
    <property type="protein sequence ID" value="KAK8849412.1"/>
    <property type="molecule type" value="Genomic_DNA"/>
</dbReference>
<keyword evidence="4 5" id="KW-0472">Membrane</keyword>
<organism evidence="7 8">
    <name type="scientific">Kwoniella newhampshirensis</name>
    <dbReference type="NCBI Taxonomy" id="1651941"/>
    <lineage>
        <taxon>Eukaryota</taxon>
        <taxon>Fungi</taxon>
        <taxon>Dikarya</taxon>
        <taxon>Basidiomycota</taxon>
        <taxon>Agaricomycotina</taxon>
        <taxon>Tremellomycetes</taxon>
        <taxon>Tremellales</taxon>
        <taxon>Cryptococcaceae</taxon>
        <taxon>Kwoniella</taxon>
    </lineage>
</organism>
<feature type="transmembrane region" description="Helical" evidence="5">
    <location>
        <begin position="244"/>
        <end position="262"/>
    </location>
</feature>
<evidence type="ECO:0000313" key="8">
    <source>
        <dbReference type="Proteomes" id="UP001388673"/>
    </source>
</evidence>
<protein>
    <recommendedName>
        <fullName evidence="6">CWH43-like N-terminal domain-containing protein</fullName>
    </recommendedName>
</protein>
<dbReference type="Proteomes" id="UP001388673">
    <property type="component" value="Unassembled WGS sequence"/>
</dbReference>